<dbReference type="Proteomes" id="UP001437256">
    <property type="component" value="Unassembled WGS sequence"/>
</dbReference>
<comment type="caution">
    <text evidence="1">The sequence shown here is derived from an EMBL/GenBank/DDBJ whole genome shotgun (WGS) entry which is preliminary data.</text>
</comment>
<name>A0ABR2ZBN3_9AGAR</name>
<protein>
    <recommendedName>
        <fullName evidence="3">F-box protein</fullName>
    </recommendedName>
</protein>
<organism evidence="1 2">
    <name type="scientific">Marasmius tenuissimus</name>
    <dbReference type="NCBI Taxonomy" id="585030"/>
    <lineage>
        <taxon>Eukaryota</taxon>
        <taxon>Fungi</taxon>
        <taxon>Dikarya</taxon>
        <taxon>Basidiomycota</taxon>
        <taxon>Agaricomycotina</taxon>
        <taxon>Agaricomycetes</taxon>
        <taxon>Agaricomycetidae</taxon>
        <taxon>Agaricales</taxon>
        <taxon>Marasmiineae</taxon>
        <taxon>Marasmiaceae</taxon>
        <taxon>Marasmius</taxon>
    </lineage>
</organism>
<evidence type="ECO:0000313" key="1">
    <source>
        <dbReference type="EMBL" id="KAL0058703.1"/>
    </source>
</evidence>
<keyword evidence="2" id="KW-1185">Reference proteome</keyword>
<accession>A0ABR2ZBN3</accession>
<sequence>MGPGSGLSAMEVLGPVAPSSLDDFLSQLVAGEGFVTIADHSVEIPNNFLSILCSNNRASSWSHASIPMHPHTFTSLGPYTGLFTGLRSLHLEGIIANPKEISLDVFQNAPALDTVSIWGENDCVNDLKLPWNQVIHYTMRDSECYYASNSFHFAMLPRLENLRTCWLDCIVVDGGTPAPSPPILLPFLHTLTLSCAEPDGGVLVGLPQLMDHVILPALRTLSLRDGSLNSFKDPLLRLVERSRCCLHDLTLCTLRSGDEQDVLSLIKSGVLKDVQSLWIGWEFVRNSQKIWMKAFDLRLLPPLVRTPEGEDYLPSLRYFQTNAWDKDDILVTIAESRRSIGGRALECLVQQDHCHDDYWTLDYSKEVRAKSEKQFRELCERGLRLEWRGPPEV</sequence>
<proteinExistence type="predicted"/>
<evidence type="ECO:0008006" key="3">
    <source>
        <dbReference type="Google" id="ProtNLM"/>
    </source>
</evidence>
<evidence type="ECO:0000313" key="2">
    <source>
        <dbReference type="Proteomes" id="UP001437256"/>
    </source>
</evidence>
<gene>
    <name evidence="1" type="ORF">AAF712_014614</name>
</gene>
<reference evidence="1 2" key="1">
    <citation type="submission" date="2024-05" db="EMBL/GenBank/DDBJ databases">
        <title>A draft genome resource for the thread blight pathogen Marasmius tenuissimus strain MS-2.</title>
        <authorList>
            <person name="Yulfo-Soto G.E."/>
            <person name="Baruah I.K."/>
            <person name="Amoako-Attah I."/>
            <person name="Bukari Y."/>
            <person name="Meinhardt L.W."/>
            <person name="Bailey B.A."/>
            <person name="Cohen S.P."/>
        </authorList>
    </citation>
    <scope>NUCLEOTIDE SEQUENCE [LARGE SCALE GENOMIC DNA]</scope>
    <source>
        <strain evidence="1 2">MS-2</strain>
    </source>
</reference>
<dbReference type="EMBL" id="JBBXMP010000283">
    <property type="protein sequence ID" value="KAL0058703.1"/>
    <property type="molecule type" value="Genomic_DNA"/>
</dbReference>